<dbReference type="AlphaFoldDB" id="A0A9X1PSX8"/>
<dbReference type="InterPro" id="IPR011856">
    <property type="entry name" value="tRNA_endonuc-like_dom_sf"/>
</dbReference>
<gene>
    <name evidence="3" type="ORF">LXM26_28495</name>
</gene>
<proteinExistence type="inferred from homology"/>
<comment type="caution">
    <text evidence="3">The sequence shown here is derived from an EMBL/GenBank/DDBJ whole genome shotgun (WGS) entry which is preliminary data.</text>
</comment>
<dbReference type="PANTHER" id="PTHR34039:SF1">
    <property type="entry name" value="UPF0102 PROTEIN YRAN"/>
    <property type="match status" value="1"/>
</dbReference>
<evidence type="ECO:0000256" key="1">
    <source>
        <dbReference type="ARBA" id="ARBA00006738"/>
    </source>
</evidence>
<dbReference type="InterPro" id="IPR011335">
    <property type="entry name" value="Restrct_endonuc-II-like"/>
</dbReference>
<keyword evidence="4" id="KW-1185">Reference proteome</keyword>
<name>A0A9X1PSX8_9BACT</name>
<dbReference type="Gene3D" id="3.40.1350.10">
    <property type="match status" value="1"/>
</dbReference>
<dbReference type="SUPFAM" id="SSF52980">
    <property type="entry name" value="Restriction endonuclease-like"/>
    <property type="match status" value="1"/>
</dbReference>
<dbReference type="NCBIfam" id="NF009154">
    <property type="entry name" value="PRK12497.3-3"/>
    <property type="match status" value="1"/>
</dbReference>
<protein>
    <recommendedName>
        <fullName evidence="2">UPF0102 protein LXM26_28495</fullName>
    </recommendedName>
</protein>
<dbReference type="Pfam" id="PF02021">
    <property type="entry name" value="UPF0102"/>
    <property type="match status" value="1"/>
</dbReference>
<reference evidence="3" key="1">
    <citation type="submission" date="2021-12" db="EMBL/GenBank/DDBJ databases">
        <title>Novel species in genus Dyadobacter.</title>
        <authorList>
            <person name="Ma C."/>
        </authorList>
    </citation>
    <scope>NUCLEOTIDE SEQUENCE</scope>
    <source>
        <strain evidence="3">LJ419</strain>
    </source>
</reference>
<sequence length="119" mass="13718">MAAHNDLGNWGENQAAGFLAKKGFEIIEKNYRKNHSEIDLIVRKDKMLIFVEVKTRSGTGFGMPEEFVNVTKARLIMRAAEHYIFDKDWHFDIRFDIVSILISPNGKSEICHIEDAFCK</sequence>
<dbReference type="GO" id="GO:0003676">
    <property type="term" value="F:nucleic acid binding"/>
    <property type="evidence" value="ECO:0007669"/>
    <property type="project" value="InterPro"/>
</dbReference>
<evidence type="ECO:0000313" key="3">
    <source>
        <dbReference type="EMBL" id="MCF0065489.1"/>
    </source>
</evidence>
<dbReference type="EMBL" id="JAJTTC010000011">
    <property type="protein sequence ID" value="MCF0065489.1"/>
    <property type="molecule type" value="Genomic_DNA"/>
</dbReference>
<dbReference type="CDD" id="cd20736">
    <property type="entry name" value="PoNe_Nuclease"/>
    <property type="match status" value="1"/>
</dbReference>
<dbReference type="InterPro" id="IPR003509">
    <property type="entry name" value="UPF0102_YraN-like"/>
</dbReference>
<dbReference type="NCBIfam" id="TIGR00252">
    <property type="entry name" value="YraN family protein"/>
    <property type="match status" value="1"/>
</dbReference>
<dbReference type="RefSeq" id="WP_234658471.1">
    <property type="nucleotide sequence ID" value="NZ_CP094997.1"/>
</dbReference>
<accession>A0A9X1PSX8</accession>
<dbReference type="HAMAP" id="MF_00048">
    <property type="entry name" value="UPF0102"/>
    <property type="match status" value="1"/>
</dbReference>
<organism evidence="3 4">
    <name type="scientific">Dyadobacter chenwenxiniae</name>
    <dbReference type="NCBI Taxonomy" id="2906456"/>
    <lineage>
        <taxon>Bacteria</taxon>
        <taxon>Pseudomonadati</taxon>
        <taxon>Bacteroidota</taxon>
        <taxon>Cytophagia</taxon>
        <taxon>Cytophagales</taxon>
        <taxon>Spirosomataceae</taxon>
        <taxon>Dyadobacter</taxon>
    </lineage>
</organism>
<dbReference type="NCBIfam" id="NF009150">
    <property type="entry name" value="PRK12497.1-3"/>
    <property type="match status" value="1"/>
</dbReference>
<evidence type="ECO:0000256" key="2">
    <source>
        <dbReference type="HAMAP-Rule" id="MF_00048"/>
    </source>
</evidence>
<evidence type="ECO:0000313" key="4">
    <source>
        <dbReference type="Proteomes" id="UP001139000"/>
    </source>
</evidence>
<dbReference type="PANTHER" id="PTHR34039">
    <property type="entry name" value="UPF0102 PROTEIN YRAN"/>
    <property type="match status" value="1"/>
</dbReference>
<dbReference type="Proteomes" id="UP001139000">
    <property type="component" value="Unassembled WGS sequence"/>
</dbReference>
<comment type="similarity">
    <text evidence="1 2">Belongs to the UPF0102 family.</text>
</comment>